<comment type="function">
    <text evidence="9">Involved in the biosynthesis of the chorismate, which leads to the biosynthesis of aromatic amino acids. Catalyzes the reversible NADPH linked reduction of 3-dehydroshikimate (DHSA) to yield shikimate (SA).</text>
</comment>
<comment type="caution">
    <text evidence="13">The sequence shown here is derived from an EMBL/GenBank/DDBJ whole genome shotgun (WGS) entry which is preliminary data.</text>
</comment>
<organism evidence="13 14">
    <name type="scientific">Dorea phocaeensis</name>
    <dbReference type="NCBI Taxonomy" id="2040291"/>
    <lineage>
        <taxon>Bacteria</taxon>
        <taxon>Bacillati</taxon>
        <taxon>Bacillota</taxon>
        <taxon>Clostridia</taxon>
        <taxon>Lachnospirales</taxon>
        <taxon>Lachnospiraceae</taxon>
        <taxon>Dorea</taxon>
    </lineage>
</organism>
<feature type="binding site" evidence="9">
    <location>
        <position position="234"/>
    </location>
    <ligand>
        <name>NADP(+)</name>
        <dbReference type="ChEBI" id="CHEBI:58349"/>
    </ligand>
</feature>
<name>A0A850HKN9_9FIRM</name>
<dbReference type="FunFam" id="3.40.50.720:FF:000086">
    <property type="entry name" value="Quinate/shikimate dehydrogenase"/>
    <property type="match status" value="1"/>
</dbReference>
<comment type="catalytic activity">
    <reaction evidence="7">
        <text>shikimate + NAD(+) = 3-dehydroshikimate + NADH + H(+)</text>
        <dbReference type="Rhea" id="RHEA:17741"/>
        <dbReference type="ChEBI" id="CHEBI:15378"/>
        <dbReference type="ChEBI" id="CHEBI:16630"/>
        <dbReference type="ChEBI" id="CHEBI:36208"/>
        <dbReference type="ChEBI" id="CHEBI:57540"/>
        <dbReference type="ChEBI" id="CHEBI:57945"/>
    </reaction>
</comment>
<dbReference type="InterPro" id="IPR011342">
    <property type="entry name" value="Shikimate_DH"/>
</dbReference>
<dbReference type="PANTHER" id="PTHR21089:SF1">
    <property type="entry name" value="BIFUNCTIONAL 3-DEHYDROQUINATE DEHYDRATASE_SHIKIMATE DEHYDROGENASE, CHLOROPLASTIC"/>
    <property type="match status" value="1"/>
</dbReference>
<comment type="pathway">
    <text evidence="1 9">Metabolic intermediate biosynthesis; chorismate biosynthesis; chorismate from D-erythrose 4-phosphate and phosphoenolpyruvate: step 4/7.</text>
</comment>
<gene>
    <name evidence="9 13" type="primary">aroE</name>
    <name evidence="13" type="ORF">G5A66_07395</name>
    <name evidence="12" type="ORF">G5A75_07415</name>
</gene>
<dbReference type="InterPro" id="IPR036291">
    <property type="entry name" value="NAD(P)-bd_dom_sf"/>
</dbReference>
<dbReference type="UniPathway" id="UPA00053">
    <property type="reaction ID" value="UER00087"/>
</dbReference>
<keyword evidence="3 9" id="KW-0521">NADP</keyword>
<feature type="binding site" evidence="9">
    <location>
        <position position="109"/>
    </location>
    <ligand>
        <name>shikimate</name>
        <dbReference type="ChEBI" id="CHEBI:36208"/>
    </ligand>
</feature>
<feature type="binding site" evidence="9">
    <location>
        <begin position="22"/>
        <end position="24"/>
    </location>
    <ligand>
        <name>shikimate</name>
        <dbReference type="ChEBI" id="CHEBI:36208"/>
    </ligand>
</feature>
<dbReference type="Pfam" id="PF08501">
    <property type="entry name" value="Shikimate_dh_N"/>
    <property type="match status" value="1"/>
</dbReference>
<feature type="binding site" evidence="9">
    <location>
        <position position="94"/>
    </location>
    <ligand>
        <name>shikimate</name>
        <dbReference type="ChEBI" id="CHEBI:36208"/>
    </ligand>
</feature>
<dbReference type="GO" id="GO:0030266">
    <property type="term" value="F:quinate 3-dehydrogenase (NAD+) activity"/>
    <property type="evidence" value="ECO:0007669"/>
    <property type="project" value="UniProtKB-EC"/>
</dbReference>
<sequence>MSRNVTGKTKLFGVIGTPIEHSCSPKMHNAAFDALGLDYEYLAFEVGQDTLAQAVEGLKVLGVKGFSVTMPNKQVVAPYLDELSKEARLCGSVNCVHNENGKLIGYNTDGHGFVETLRRNGVKIEGAKMTLIGTGGVSAAACTQAALDGMREISLFGIKDATFEAGLKLAERLNRETNCKVQVYELTEENILREQTAQSDILGNATPVGMGKMEGKSPVNDLAVFRPGLSVIDVIYHPAKTKFLEMAESCGCKIMNGKQMLLYQGAKSFSIWTGKEMPLDVVAPIVAKHQ</sequence>
<keyword evidence="4 9" id="KW-0560">Oxidoreductase</keyword>
<evidence type="ECO:0000313" key="14">
    <source>
        <dbReference type="Proteomes" id="UP000528555"/>
    </source>
</evidence>
<evidence type="ECO:0000256" key="7">
    <source>
        <dbReference type="ARBA" id="ARBA00052329"/>
    </source>
</evidence>
<evidence type="ECO:0000256" key="8">
    <source>
        <dbReference type="ARBA" id="ARBA00060613"/>
    </source>
</evidence>
<keyword evidence="5 9" id="KW-0057">Aromatic amino acid biosynthesis</keyword>
<dbReference type="AlphaFoldDB" id="A0A850HKN9"/>
<dbReference type="GO" id="GO:0009423">
    <property type="term" value="P:chorismate biosynthetic process"/>
    <property type="evidence" value="ECO:0007669"/>
    <property type="project" value="UniProtKB-UniRule"/>
</dbReference>
<dbReference type="HAMAP" id="MF_00222">
    <property type="entry name" value="Shikimate_DH_AroE"/>
    <property type="match status" value="1"/>
</dbReference>
<dbReference type="GO" id="GO:0050661">
    <property type="term" value="F:NADP binding"/>
    <property type="evidence" value="ECO:0007669"/>
    <property type="project" value="InterPro"/>
</dbReference>
<evidence type="ECO:0000256" key="6">
    <source>
        <dbReference type="ARBA" id="ARBA00051639"/>
    </source>
</evidence>
<feature type="binding site" evidence="9">
    <location>
        <position position="257"/>
    </location>
    <ligand>
        <name>NADP(+)</name>
        <dbReference type="ChEBI" id="CHEBI:58349"/>
    </ligand>
</feature>
<evidence type="ECO:0000256" key="9">
    <source>
        <dbReference type="HAMAP-Rule" id="MF_00222"/>
    </source>
</evidence>
<dbReference type="Pfam" id="PF18317">
    <property type="entry name" value="SDH_C"/>
    <property type="match status" value="1"/>
</dbReference>
<dbReference type="GO" id="GO:0019632">
    <property type="term" value="P:shikimate metabolic process"/>
    <property type="evidence" value="ECO:0007669"/>
    <property type="project" value="InterPro"/>
</dbReference>
<proteinExistence type="inferred from homology"/>
<evidence type="ECO:0000256" key="5">
    <source>
        <dbReference type="ARBA" id="ARBA00023141"/>
    </source>
</evidence>
<evidence type="ECO:0000313" key="13">
    <source>
        <dbReference type="EMBL" id="NVH58472.1"/>
    </source>
</evidence>
<evidence type="ECO:0000256" key="1">
    <source>
        <dbReference type="ARBA" id="ARBA00004871"/>
    </source>
</evidence>
<dbReference type="EMBL" id="JAAITX010000004">
    <property type="protein sequence ID" value="NVH58472.1"/>
    <property type="molecule type" value="Genomic_DNA"/>
</dbReference>
<dbReference type="Proteomes" id="UP000701680">
    <property type="component" value="Unassembled WGS sequence"/>
</dbReference>
<dbReference type="GO" id="GO:0008652">
    <property type="term" value="P:amino acid biosynthetic process"/>
    <property type="evidence" value="ECO:0007669"/>
    <property type="project" value="UniProtKB-KW"/>
</dbReference>
<dbReference type="GO" id="GO:0004764">
    <property type="term" value="F:shikimate 3-dehydrogenase (NADP+) activity"/>
    <property type="evidence" value="ECO:0007669"/>
    <property type="project" value="UniProtKB-UniRule"/>
</dbReference>
<feature type="binding site" evidence="9">
    <location>
        <position position="69"/>
    </location>
    <ligand>
        <name>shikimate</name>
        <dbReference type="ChEBI" id="CHEBI:36208"/>
    </ligand>
</feature>
<feature type="domain" description="SDH C-terminal" evidence="11">
    <location>
        <begin position="259"/>
        <end position="282"/>
    </location>
</feature>
<feature type="binding site" evidence="9">
    <location>
        <position position="236"/>
    </location>
    <ligand>
        <name>shikimate</name>
        <dbReference type="ChEBI" id="CHEBI:36208"/>
    </ligand>
</feature>
<dbReference type="SUPFAM" id="SSF53223">
    <property type="entry name" value="Aminoacid dehydrogenase-like, N-terminal domain"/>
    <property type="match status" value="1"/>
</dbReference>
<comment type="caution">
    <text evidence="9">Lacks conserved residue(s) required for the propagation of feature annotation.</text>
</comment>
<evidence type="ECO:0000256" key="3">
    <source>
        <dbReference type="ARBA" id="ARBA00022857"/>
    </source>
</evidence>
<evidence type="ECO:0000256" key="2">
    <source>
        <dbReference type="ARBA" id="ARBA00022605"/>
    </source>
</evidence>
<dbReference type="NCBIfam" id="TIGR00507">
    <property type="entry name" value="aroE"/>
    <property type="match status" value="1"/>
</dbReference>
<feature type="domain" description="Shikimate dehydrogenase substrate binding N-terminal" evidence="10">
    <location>
        <begin position="14"/>
        <end position="96"/>
    </location>
</feature>
<dbReference type="Gene3D" id="3.40.50.720">
    <property type="entry name" value="NAD(P)-binding Rossmann-like Domain"/>
    <property type="match status" value="1"/>
</dbReference>
<dbReference type="CDD" id="cd01065">
    <property type="entry name" value="NAD_bind_Shikimate_DH"/>
    <property type="match status" value="1"/>
</dbReference>
<comment type="subunit">
    <text evidence="9">Homodimer.</text>
</comment>
<dbReference type="SUPFAM" id="SSF51735">
    <property type="entry name" value="NAD(P)-binding Rossmann-fold domains"/>
    <property type="match status" value="1"/>
</dbReference>
<dbReference type="InterPro" id="IPR046346">
    <property type="entry name" value="Aminoacid_DH-like_N_sf"/>
</dbReference>
<comment type="catalytic activity">
    <reaction evidence="9">
        <text>shikimate + NADP(+) = 3-dehydroshikimate + NADPH + H(+)</text>
        <dbReference type="Rhea" id="RHEA:17737"/>
        <dbReference type="ChEBI" id="CHEBI:15378"/>
        <dbReference type="ChEBI" id="CHEBI:16630"/>
        <dbReference type="ChEBI" id="CHEBI:36208"/>
        <dbReference type="ChEBI" id="CHEBI:57783"/>
        <dbReference type="ChEBI" id="CHEBI:58349"/>
        <dbReference type="EC" id="1.1.1.25"/>
    </reaction>
</comment>
<evidence type="ECO:0000313" key="12">
    <source>
        <dbReference type="EMBL" id="NSK14698.1"/>
    </source>
</evidence>
<dbReference type="PANTHER" id="PTHR21089">
    <property type="entry name" value="SHIKIMATE DEHYDROGENASE"/>
    <property type="match status" value="1"/>
</dbReference>
<evidence type="ECO:0000259" key="10">
    <source>
        <dbReference type="Pfam" id="PF08501"/>
    </source>
</evidence>
<dbReference type="Proteomes" id="UP000528555">
    <property type="component" value="Unassembled WGS sequence"/>
</dbReference>
<keyword evidence="2 9" id="KW-0028">Amino-acid biosynthesis</keyword>
<evidence type="ECO:0000256" key="4">
    <source>
        <dbReference type="ARBA" id="ARBA00023002"/>
    </source>
</evidence>
<keyword evidence="14" id="KW-1185">Reference proteome</keyword>
<protein>
    <recommendedName>
        <fullName evidence="9">Shikimate dehydrogenase (NADP(+))</fullName>
        <shortName evidence="9">SDH</shortName>
        <ecNumber evidence="9">1.1.1.25</ecNumber>
    </recommendedName>
</protein>
<dbReference type="EMBL" id="JAAIUO010000004">
    <property type="protein sequence ID" value="NSK14698.1"/>
    <property type="molecule type" value="Genomic_DNA"/>
</dbReference>
<reference evidence="13" key="2">
    <citation type="submission" date="2020-02" db="EMBL/GenBank/DDBJ databases">
        <authorList>
            <person name="Littmann E."/>
            <person name="Sorbara M."/>
        </authorList>
    </citation>
    <scope>NUCLEOTIDE SEQUENCE</scope>
    <source>
        <strain evidence="13">MSK.17.11</strain>
        <strain evidence="12">MSK.17.38</strain>
    </source>
</reference>
<comment type="similarity">
    <text evidence="9">Belongs to the shikimate dehydrogenase family.</text>
</comment>
<feature type="binding site" evidence="9">
    <location>
        <position position="264"/>
    </location>
    <ligand>
        <name>shikimate</name>
        <dbReference type="ChEBI" id="CHEBI:36208"/>
    </ligand>
</feature>
<reference evidence="14 15" key="1">
    <citation type="journal article" date="2020" name="Cell Host Microbe">
        <title>Functional and Genomic Variation between Human-Derived Isolates of Lachnospiraceae Reveals Inter- and Intra-Species Diversity.</title>
        <authorList>
            <person name="Sorbara M.T."/>
            <person name="Littmann E.R."/>
            <person name="Fontana E."/>
            <person name="Moody T.U."/>
            <person name="Kohout C.E."/>
            <person name="Gjonbalaj M."/>
            <person name="Eaton V."/>
            <person name="Seok R."/>
            <person name="Leiner I.M."/>
            <person name="Pamer E.G."/>
        </authorList>
    </citation>
    <scope>NUCLEOTIDE SEQUENCE [LARGE SCALE GENOMIC DNA]</scope>
    <source>
        <strain evidence="13 14">MSK.17.11</strain>
        <strain evidence="12 15">MSK.17.38</strain>
    </source>
</reference>
<dbReference type="FunFam" id="3.40.50.10860:FF:000004">
    <property type="entry name" value="Quinate/shikimate dehydrogenase"/>
    <property type="match status" value="1"/>
</dbReference>
<dbReference type="InterPro" id="IPR013708">
    <property type="entry name" value="Shikimate_DH-bd_N"/>
</dbReference>
<dbReference type="RefSeq" id="WP_173814704.1">
    <property type="nucleotide sequence ID" value="NZ_JAAITX010000004.1"/>
</dbReference>
<dbReference type="InterPro" id="IPR022893">
    <property type="entry name" value="Shikimate_DH_fam"/>
</dbReference>
<comment type="pathway">
    <text evidence="8">Aromatic compound metabolism; 3,4-dihydroxybenzoate biosynthesis; 3-dehydroquinate from D-quinate (NAD(+) route).</text>
</comment>
<accession>A0A850HKN9</accession>
<evidence type="ECO:0000259" key="11">
    <source>
        <dbReference type="Pfam" id="PF18317"/>
    </source>
</evidence>
<dbReference type="Gene3D" id="3.40.50.10860">
    <property type="entry name" value="Leucine Dehydrogenase, chain A, domain 1"/>
    <property type="match status" value="1"/>
</dbReference>
<comment type="catalytic activity">
    <reaction evidence="6">
        <text>L-quinate + NAD(+) = 3-dehydroquinate + NADH + H(+)</text>
        <dbReference type="Rhea" id="RHEA:22364"/>
        <dbReference type="ChEBI" id="CHEBI:15378"/>
        <dbReference type="ChEBI" id="CHEBI:29751"/>
        <dbReference type="ChEBI" id="CHEBI:32364"/>
        <dbReference type="ChEBI" id="CHEBI:57540"/>
        <dbReference type="ChEBI" id="CHEBI:57945"/>
        <dbReference type="EC" id="1.1.1.24"/>
    </reaction>
</comment>
<feature type="active site" description="Proton acceptor" evidence="9">
    <location>
        <position position="73"/>
    </location>
</feature>
<dbReference type="InterPro" id="IPR041121">
    <property type="entry name" value="SDH_C"/>
</dbReference>
<dbReference type="GO" id="GO:0009073">
    <property type="term" value="P:aromatic amino acid family biosynthetic process"/>
    <property type="evidence" value="ECO:0007669"/>
    <property type="project" value="UniProtKB-KW"/>
</dbReference>
<dbReference type="EC" id="1.1.1.25" evidence="9"/>
<evidence type="ECO:0000313" key="15">
    <source>
        <dbReference type="Proteomes" id="UP000701680"/>
    </source>
</evidence>